<protein>
    <recommendedName>
        <fullName evidence="4">SprT-like domain-containing protein</fullName>
    </recommendedName>
</protein>
<reference evidence="2" key="1">
    <citation type="submission" date="2023-06" db="EMBL/GenBank/DDBJ databases">
        <title>Robiginitalea aurantiacus sp. nov. and Algoriphagus sediminis sp. nov., isolated from coastal sediment.</title>
        <authorList>
            <person name="Zhou Z.Y."/>
            <person name="An J."/>
            <person name="Jia Y.W."/>
            <person name="Du Z.J."/>
        </authorList>
    </citation>
    <scope>NUCLEOTIDE SEQUENCE</scope>
    <source>
        <strain evidence="2">C2-7</strain>
    </source>
</reference>
<feature type="region of interest" description="Disordered" evidence="1">
    <location>
        <begin position="248"/>
        <end position="283"/>
    </location>
</feature>
<proteinExistence type="predicted"/>
<evidence type="ECO:0000313" key="3">
    <source>
        <dbReference type="Proteomes" id="UP001171916"/>
    </source>
</evidence>
<evidence type="ECO:0000256" key="1">
    <source>
        <dbReference type="SAM" id="MobiDB-lite"/>
    </source>
</evidence>
<dbReference type="RefSeq" id="WP_289999680.1">
    <property type="nucleotide sequence ID" value="NZ_JAUEPH010000003.1"/>
</dbReference>
<comment type="caution">
    <text evidence="2">The sequence shown here is derived from an EMBL/GenBank/DDBJ whole genome shotgun (WGS) entry which is preliminary data.</text>
</comment>
<name>A0ABT7YC70_9BACT</name>
<dbReference type="Proteomes" id="UP001171916">
    <property type="component" value="Unassembled WGS sequence"/>
</dbReference>
<evidence type="ECO:0008006" key="4">
    <source>
        <dbReference type="Google" id="ProtNLM"/>
    </source>
</evidence>
<keyword evidence="3" id="KW-1185">Reference proteome</keyword>
<dbReference type="EMBL" id="JAUEPH010000003">
    <property type="protein sequence ID" value="MDN3204126.1"/>
    <property type="molecule type" value="Genomic_DNA"/>
</dbReference>
<evidence type="ECO:0000313" key="2">
    <source>
        <dbReference type="EMBL" id="MDN3204126.1"/>
    </source>
</evidence>
<accession>A0ABT7YC70</accession>
<sequence>MVLFLPSCIEEPDHPQIPEVETSQIAAVRDWFETNKTRLRLPERGSNFRTESQELILPFFEKEPDWDKFHHYYFPDGREVFETSLENATKYFPSEMSEIFVGENPADFMIQNIMFVRHETLDQFNVVIARYYPGDDESKANFDDISYNGIPVLWNGKLEIFTYDERFFVGFEVVNGQIENSYSRKIQQGDKRKSQAGMDVRCTTNYIPVYYTQCVSQKDFETYCSQEIDYYVEESNCFGSDGGRPSYTYINEGGGSGDRDPATDGGGVDSVPRDKPTLDPPTIPAPKTIINQLTNQCAADIFKDLSKGSAGLTDLTGLGSLDIFPGMLDLFEQSGKFDYRIQNSNNTGGANGFTKRVNGINVITLNNDYLKNATSLSISRTIIHETVHAYLLENTYDMHLRTDYNTFELMVRYLEKYEEDWNDTHHAAMSDFILGMAVSLYNWDKNFGPSGGSLPFDYYYKMSFGGLLNPNKTQLIDEAKPFIPAGSSWNEINQILNNEKNGSNKANGTKCN</sequence>
<gene>
    <name evidence="2" type="ORF">QVH07_08200</name>
</gene>
<organism evidence="2 3">
    <name type="scientific">Algoriphagus sediminis</name>
    <dbReference type="NCBI Taxonomy" id="3057113"/>
    <lineage>
        <taxon>Bacteria</taxon>
        <taxon>Pseudomonadati</taxon>
        <taxon>Bacteroidota</taxon>
        <taxon>Cytophagia</taxon>
        <taxon>Cytophagales</taxon>
        <taxon>Cyclobacteriaceae</taxon>
        <taxon>Algoriphagus</taxon>
    </lineage>
</organism>